<keyword evidence="4" id="KW-1185">Reference proteome</keyword>
<dbReference type="AlphaFoldDB" id="A0AAD3CEY4"/>
<dbReference type="EMBL" id="BLLK01000020">
    <property type="protein sequence ID" value="GFH44862.1"/>
    <property type="molecule type" value="Genomic_DNA"/>
</dbReference>
<reference evidence="3 4" key="1">
    <citation type="journal article" date="2021" name="Sci. Rep.">
        <title>The genome of the diatom Chaetoceros tenuissimus carries an ancient integrated fragment of an extant virus.</title>
        <authorList>
            <person name="Hongo Y."/>
            <person name="Kimura K."/>
            <person name="Takaki Y."/>
            <person name="Yoshida Y."/>
            <person name="Baba S."/>
            <person name="Kobayashi G."/>
            <person name="Nagasaki K."/>
            <person name="Hano T."/>
            <person name="Tomaru Y."/>
        </authorList>
    </citation>
    <scope>NUCLEOTIDE SEQUENCE [LARGE SCALE GENOMIC DNA]</scope>
    <source>
        <strain evidence="3 4">NIES-3715</strain>
    </source>
</reference>
<feature type="chain" id="PRO_5042233549" description="Ricin B lectin domain-containing protein" evidence="1">
    <location>
        <begin position="23"/>
        <end position="1151"/>
    </location>
</feature>
<evidence type="ECO:0000313" key="4">
    <source>
        <dbReference type="Proteomes" id="UP001054902"/>
    </source>
</evidence>
<comment type="caution">
    <text evidence="3">The sequence shown here is derived from an EMBL/GenBank/DDBJ whole genome shotgun (WGS) entry which is preliminary data.</text>
</comment>
<dbReference type="InterPro" id="IPR000772">
    <property type="entry name" value="Ricin_B_lectin"/>
</dbReference>
<dbReference type="InterPro" id="IPR035992">
    <property type="entry name" value="Ricin_B-like_lectins"/>
</dbReference>
<proteinExistence type="predicted"/>
<dbReference type="Gene3D" id="2.80.10.50">
    <property type="match status" value="1"/>
</dbReference>
<organism evidence="3 4">
    <name type="scientific">Chaetoceros tenuissimus</name>
    <dbReference type="NCBI Taxonomy" id="426638"/>
    <lineage>
        <taxon>Eukaryota</taxon>
        <taxon>Sar</taxon>
        <taxon>Stramenopiles</taxon>
        <taxon>Ochrophyta</taxon>
        <taxon>Bacillariophyta</taxon>
        <taxon>Coscinodiscophyceae</taxon>
        <taxon>Chaetocerotophycidae</taxon>
        <taxon>Chaetocerotales</taxon>
        <taxon>Chaetocerotaceae</taxon>
        <taxon>Chaetoceros</taxon>
    </lineage>
</organism>
<dbReference type="SMART" id="SM00458">
    <property type="entry name" value="RICIN"/>
    <property type="match status" value="2"/>
</dbReference>
<evidence type="ECO:0000256" key="1">
    <source>
        <dbReference type="SAM" id="SignalP"/>
    </source>
</evidence>
<dbReference type="PROSITE" id="PS50231">
    <property type="entry name" value="RICIN_B_LECTIN"/>
    <property type="match status" value="2"/>
</dbReference>
<gene>
    <name evidence="3" type="ORF">CTEN210_01336</name>
</gene>
<keyword evidence="1" id="KW-0732">Signal</keyword>
<evidence type="ECO:0000313" key="3">
    <source>
        <dbReference type="EMBL" id="GFH44862.1"/>
    </source>
</evidence>
<dbReference type="Proteomes" id="UP001054902">
    <property type="component" value="Unassembled WGS sequence"/>
</dbReference>
<name>A0AAD3CEY4_9STRA</name>
<feature type="domain" description="Ricin B lectin" evidence="2">
    <location>
        <begin position="198"/>
        <end position="326"/>
    </location>
</feature>
<dbReference type="SUPFAM" id="SSF50370">
    <property type="entry name" value="Ricin B-like lectins"/>
    <property type="match status" value="1"/>
</dbReference>
<accession>A0AAD3CEY4</accession>
<evidence type="ECO:0000259" key="2">
    <source>
        <dbReference type="SMART" id="SM00458"/>
    </source>
</evidence>
<feature type="domain" description="Ricin B lectin" evidence="2">
    <location>
        <begin position="58"/>
        <end position="191"/>
    </location>
</feature>
<feature type="signal peptide" evidence="1">
    <location>
        <begin position="1"/>
        <end position="22"/>
    </location>
</feature>
<protein>
    <recommendedName>
        <fullName evidence="2">Ricin B lectin domain-containing protein</fullName>
    </recommendedName>
</protein>
<sequence length="1151" mass="123400">MRLSKAVALLVIVGCAANESDGVKTILVQHEMDNIATFPIISQSERIPRKLSGTPFPIRSMQTSNKGVDLCLEVSDFQKDVAITVNECEANNDKQMWTTDGSSRIILEAAPSLCLTRVVEKGTKKKSITLKPCSFPSTKNMWIINAFDNTIAWKKKGFQVLGVKNDKARTTNNIVIEKLKSTKVMQRWETNASMPQMFSIQNSVSSSDGKKLCVEVTSSNGRVVLELQECRDTSSQIWESDGSVIRSAADKSNCIIWKKGTKLGAGPCTKAQKFVSFAYNTLDKTIVLKQRGIKAISLKNDSNKVGAELELKTRAVQLDTQTWLLDTSARSTHTTLSPSPSISPSISLQPSLLIKIDKDCTSSEPCKLCQGDCDDDDECEADLVCAHRDGFESIPGCSGEGGNSDLFGKDVCVEPPSPFPSTTPTVSSQPSVTNQPSFSNMIIIDGDCSSSEPCAECFGDCDHDDQCEGDLVCGQRDGFEPISGCVGEGGKSDVKGKDVCMQPPKIKYVGECRSQHQCGLCQGDCDDDDDCEGSLVCVQRDNYEPVLGCNGDGLNDDKRAKDICAEAVPFPSSTPSVSSAPSFSNMIIIDGDCSSSEPCAECFGDCDHDDQCEGDLVCGQRDGFEPISGCVGEGGKSDVKGKDVCMQPPKIKYVGECRSQHQCGLCQGDCDDDDDCEGSLVCVQRDNYEPVLGCNGDGLNDDKRAKDICAEAVPFPSSTPSVSSAPSFSNMIIIDGDCSSSEPCAECFGDCDHDDQCEGDLVCGQRDGFEPISGCVGEGGKSDVKGKDVCMQPPKIKYVGECTSQHQCRLCQGDCDDDDDCEGNLVCVQRDNYEPVLGCNGDGLNDDKRAKDICAEAVPFPSSTPSVSSAPSFSNMIIIDGDCSSSEPCAECFGDCDHDDQCEGDLVCGQRDGFEPISGCVGEGGKSDVKGKDVCMQPPKIKYVGECTSQHQCRLCQGDCDDDDDCEGNLVCVQRDNYEPVLGCNGDGLNDDKRAKDICAEAVPFPSSTPSVSSAPSLTESVITFNGDCSSSEPCAECFGDCDNDRECEGNLVCAQRNSFEEVPGCRGEGGTTDIEGKDVCIQPPKIKYIGECKSSWKCGLCQGDCDDDDDCADGLVCRQRNAFESVPGCFGEGLAEDREGKDICNESCVR</sequence>
<dbReference type="Pfam" id="PF00652">
    <property type="entry name" value="Ricin_B_lectin"/>
    <property type="match status" value="1"/>
</dbReference>